<dbReference type="SUPFAM" id="SSF103088">
    <property type="entry name" value="OmpA-like"/>
    <property type="match status" value="1"/>
</dbReference>
<organism evidence="5 6">
    <name type="scientific">Parabacteroides merdae</name>
    <dbReference type="NCBI Taxonomy" id="46503"/>
    <lineage>
        <taxon>Bacteria</taxon>
        <taxon>Pseudomonadati</taxon>
        <taxon>Bacteroidota</taxon>
        <taxon>Bacteroidia</taxon>
        <taxon>Bacteroidales</taxon>
        <taxon>Tannerellaceae</taxon>
        <taxon>Parabacteroides</taxon>
    </lineage>
</organism>
<dbReference type="AlphaFoldDB" id="A0A3R6L6N7"/>
<feature type="signal peptide" evidence="2">
    <location>
        <begin position="1"/>
        <end position="21"/>
    </location>
</feature>
<keyword evidence="1" id="KW-0472">Membrane</keyword>
<evidence type="ECO:0000256" key="1">
    <source>
        <dbReference type="PROSITE-ProRule" id="PRU00473"/>
    </source>
</evidence>
<comment type="caution">
    <text evidence="5">The sequence shown here is derived from an EMBL/GenBank/DDBJ whole genome shotgun (WGS) entry which is preliminary data.</text>
</comment>
<proteinExistence type="predicted"/>
<dbReference type="InterPro" id="IPR011250">
    <property type="entry name" value="OMP/PagP_B-barrel"/>
</dbReference>
<evidence type="ECO:0000313" key="5">
    <source>
        <dbReference type="EMBL" id="RHH74553.1"/>
    </source>
</evidence>
<dbReference type="GO" id="GO:0016020">
    <property type="term" value="C:membrane"/>
    <property type="evidence" value="ECO:0007669"/>
    <property type="project" value="UniProtKB-UniRule"/>
</dbReference>
<keyword evidence="2" id="KW-0732">Signal</keyword>
<dbReference type="InterPro" id="IPR036737">
    <property type="entry name" value="OmpA-like_sf"/>
</dbReference>
<dbReference type="SUPFAM" id="SSF56925">
    <property type="entry name" value="OMPA-like"/>
    <property type="match status" value="1"/>
</dbReference>
<evidence type="ECO:0000313" key="6">
    <source>
        <dbReference type="Proteomes" id="UP000283732"/>
    </source>
</evidence>
<protein>
    <submittedName>
        <fullName evidence="5">OmpA family protein</fullName>
    </submittedName>
</protein>
<feature type="chain" id="PRO_5033394360" evidence="2">
    <location>
        <begin position="22"/>
        <end position="415"/>
    </location>
</feature>
<dbReference type="InterPro" id="IPR006665">
    <property type="entry name" value="OmpA-like"/>
</dbReference>
<dbReference type="PROSITE" id="PS51123">
    <property type="entry name" value="OMPA_2"/>
    <property type="match status" value="1"/>
</dbReference>
<sequence>MVKKVVCIGALLLALPYAMRAQEVKTDTVRVAQLDNIVSELGDSTDIVVAGRGRSSNWFISGAIGVNGLAAEANRKYESFIKRMQPMGQISVGKWFSPLWAFRFQVGAGKLCGHSHPFNFYNMFDKVPDHTVIPEEAKPYFSEKDGRIWFHRQFTYMDFQFNLMSNVVRWFTRDEKPVNFYLFVGPGFSHTFEKQGITPDNSFSLNAGAQLDVKLSDKLSLIAELQGTIVDESFDGQIGGLSSKKNRTVEGYGGLSIGITYKFGGQKFNRYTKVNPVVLESVYYTPAPIVVEVPAAEPELLVTEFPVRFLIDQSTIEEDQMTNIHLVVDYLREHPKARLKLSGYADKETAYPAYNMKLSERRVKAVKDCLVKEFNIDPDRLQTSAKGDIERAYEEDYRWNRAVVMEIIEDETENK</sequence>
<dbReference type="Proteomes" id="UP000283732">
    <property type="component" value="Unassembled WGS sequence"/>
</dbReference>
<dbReference type="Pfam" id="PF00691">
    <property type="entry name" value="OmpA"/>
    <property type="match status" value="1"/>
</dbReference>
<evidence type="ECO:0000259" key="3">
    <source>
        <dbReference type="PROSITE" id="PS51123"/>
    </source>
</evidence>
<accession>A0A3R6L6N7</accession>
<dbReference type="Gene3D" id="3.30.1330.60">
    <property type="entry name" value="OmpA-like domain"/>
    <property type="match status" value="1"/>
</dbReference>
<dbReference type="PANTHER" id="PTHR30329:SF21">
    <property type="entry name" value="LIPOPROTEIN YIAD-RELATED"/>
    <property type="match status" value="1"/>
</dbReference>
<dbReference type="PANTHER" id="PTHR30329">
    <property type="entry name" value="STATOR ELEMENT OF FLAGELLAR MOTOR COMPLEX"/>
    <property type="match status" value="1"/>
</dbReference>
<dbReference type="Proteomes" id="UP000285173">
    <property type="component" value="Unassembled WGS sequence"/>
</dbReference>
<feature type="domain" description="OmpA-like" evidence="3">
    <location>
        <begin position="296"/>
        <end position="411"/>
    </location>
</feature>
<evidence type="ECO:0000313" key="4">
    <source>
        <dbReference type="EMBL" id="RGZ46987.1"/>
    </source>
</evidence>
<reference evidence="6 7" key="1">
    <citation type="submission" date="2018-08" db="EMBL/GenBank/DDBJ databases">
        <title>A genome reference for cultivated species of the human gut microbiota.</title>
        <authorList>
            <person name="Zou Y."/>
            <person name="Xue W."/>
            <person name="Luo G."/>
        </authorList>
    </citation>
    <scope>NUCLEOTIDE SEQUENCE [LARGE SCALE GENOMIC DNA]</scope>
    <source>
        <strain evidence="5 6">AM16-50</strain>
        <strain evidence="4 7">AM50-15</strain>
    </source>
</reference>
<dbReference type="EMBL" id="QRKC01000012">
    <property type="protein sequence ID" value="RHH74553.1"/>
    <property type="molecule type" value="Genomic_DNA"/>
</dbReference>
<dbReference type="EMBL" id="QSEF01000015">
    <property type="protein sequence ID" value="RGZ46987.1"/>
    <property type="molecule type" value="Genomic_DNA"/>
</dbReference>
<gene>
    <name evidence="5" type="ORF">DW191_17995</name>
    <name evidence="4" type="ORF">DW986_11350</name>
</gene>
<evidence type="ECO:0000256" key="2">
    <source>
        <dbReference type="SAM" id="SignalP"/>
    </source>
</evidence>
<dbReference type="InterPro" id="IPR050330">
    <property type="entry name" value="Bact_OuterMem_StrucFunc"/>
</dbReference>
<name>A0A3R6L6N7_9BACT</name>
<evidence type="ECO:0000313" key="7">
    <source>
        <dbReference type="Proteomes" id="UP000285173"/>
    </source>
</evidence>
<dbReference type="RefSeq" id="WP_122203218.1">
    <property type="nucleotide sequence ID" value="NZ_QRKC01000012.1"/>
</dbReference>
<dbReference type="CDD" id="cd07185">
    <property type="entry name" value="OmpA_C-like"/>
    <property type="match status" value="1"/>
</dbReference>